<organism evidence="2 3">
    <name type="scientific">Temnothorax longispinosus</name>
    <dbReference type="NCBI Taxonomy" id="300112"/>
    <lineage>
        <taxon>Eukaryota</taxon>
        <taxon>Metazoa</taxon>
        <taxon>Ecdysozoa</taxon>
        <taxon>Arthropoda</taxon>
        <taxon>Hexapoda</taxon>
        <taxon>Insecta</taxon>
        <taxon>Pterygota</taxon>
        <taxon>Neoptera</taxon>
        <taxon>Endopterygota</taxon>
        <taxon>Hymenoptera</taxon>
        <taxon>Apocrita</taxon>
        <taxon>Aculeata</taxon>
        <taxon>Formicoidea</taxon>
        <taxon>Formicidae</taxon>
        <taxon>Myrmicinae</taxon>
        <taxon>Temnothorax</taxon>
    </lineage>
</organism>
<name>A0A4V3SBP5_9HYME</name>
<feature type="region of interest" description="Disordered" evidence="1">
    <location>
        <begin position="40"/>
        <end position="65"/>
    </location>
</feature>
<comment type="caution">
    <text evidence="2">The sequence shown here is derived from an EMBL/GenBank/DDBJ whole genome shotgun (WGS) entry which is preliminary data.</text>
</comment>
<sequence length="135" mass="13911">MLGVQADWRPSRLPIWESERGIRGSVLRPRAPICVLVRLPGPPGGGGGGGGGGRRGGGGGAKPRGVAHTAVNITSLRPQTSVVPHRSSSVLPVHINPRLYVLSGVTYGVTLARNVDTADTGAASWGDFLTNTDSI</sequence>
<keyword evidence="3" id="KW-1185">Reference proteome</keyword>
<evidence type="ECO:0000313" key="2">
    <source>
        <dbReference type="EMBL" id="TGZ53694.1"/>
    </source>
</evidence>
<evidence type="ECO:0000313" key="3">
    <source>
        <dbReference type="Proteomes" id="UP000310200"/>
    </source>
</evidence>
<evidence type="ECO:0000256" key="1">
    <source>
        <dbReference type="SAM" id="MobiDB-lite"/>
    </source>
</evidence>
<feature type="compositionally biased region" description="Gly residues" evidence="1">
    <location>
        <begin position="44"/>
        <end position="62"/>
    </location>
</feature>
<protein>
    <submittedName>
        <fullName evidence="2">Uncharacterized protein</fullName>
    </submittedName>
</protein>
<gene>
    <name evidence="2" type="ORF">DBV15_04920</name>
</gene>
<dbReference type="Proteomes" id="UP000310200">
    <property type="component" value="Unassembled WGS sequence"/>
</dbReference>
<dbReference type="AlphaFoldDB" id="A0A4V3SBP5"/>
<reference evidence="2 3" key="1">
    <citation type="journal article" date="2019" name="Philos. Trans. R. Soc. Lond., B, Biol. Sci.">
        <title>Ant behaviour and brain gene expression of defending hosts depend on the ecological success of the intruding social parasite.</title>
        <authorList>
            <person name="Kaur R."/>
            <person name="Stoldt M."/>
            <person name="Jongepier E."/>
            <person name="Feldmeyer B."/>
            <person name="Menzel F."/>
            <person name="Bornberg-Bauer E."/>
            <person name="Foitzik S."/>
        </authorList>
    </citation>
    <scope>NUCLEOTIDE SEQUENCE [LARGE SCALE GENOMIC DNA]</scope>
    <source>
        <tissue evidence="2">Whole body</tissue>
    </source>
</reference>
<accession>A0A4V3SBP5</accession>
<proteinExistence type="predicted"/>
<dbReference type="EMBL" id="QBLH01000968">
    <property type="protein sequence ID" value="TGZ53694.1"/>
    <property type="molecule type" value="Genomic_DNA"/>
</dbReference>